<reference evidence="2" key="1">
    <citation type="submission" date="2016-10" db="EMBL/GenBank/DDBJ databases">
        <authorList>
            <person name="Varghese N."/>
            <person name="Submissions S."/>
        </authorList>
    </citation>
    <scope>NUCLEOTIDE SEQUENCE [LARGE SCALE GENOMIC DNA]</scope>
    <source>
        <strain evidence="2">DSM 24740</strain>
    </source>
</reference>
<name>A0A1H9FKQ9_9BACT</name>
<sequence length="476" mass="56585">MNEKSNKLISLLTGLDRAQRRSCRKLIQSPWFSGNADLLDFFDEITLRLDKGKSLDKKELWKAVVGKSKAFNDVRFRKYTSDLFKLVREFLTQEMLQLEPELKQYLYLAALEKQSPDKIIRGVERNWSQMTSLVNDADYNRYLYRHLLERRKQSLLNYEHRPYDRSNVEEVSTSLDIYYIVVKLRSAVDAQSRMQTEKHQYDLKLVPEIVTFLEQTGSYLDRTPVAIHYYMYKMLTVHDDEEPYYKYKSLIMGQTDDLPAEQTSELFKPALNYSRRRINEGRREFLNEYLEVYRYALERDLVYDDGTLDPLQFRNTILIALRNGDYDWTEHYINNYQERLPKKQRTNAVNYNSATLYFYQKNYDKALDFLRDVEYENTTYNLNAKTMLLAIYYETEADIALDSLFDSITAYLNRHKELPLTAQKAFRNLVSFTRRLTRMLPGDEKAITQLQADLAEKKYVASRPWLEEKIQEFAGG</sequence>
<dbReference type="Gene3D" id="1.25.40.10">
    <property type="entry name" value="Tetratricopeptide repeat domain"/>
    <property type="match status" value="1"/>
</dbReference>
<proteinExistence type="predicted"/>
<accession>A0A1H9FKQ9</accession>
<evidence type="ECO:0000313" key="1">
    <source>
        <dbReference type="EMBL" id="SEQ38449.1"/>
    </source>
</evidence>
<dbReference type="EMBL" id="FOFB01000009">
    <property type="protein sequence ID" value="SEQ38449.1"/>
    <property type="molecule type" value="Genomic_DNA"/>
</dbReference>
<evidence type="ECO:0008006" key="3">
    <source>
        <dbReference type="Google" id="ProtNLM"/>
    </source>
</evidence>
<evidence type="ECO:0000313" key="2">
    <source>
        <dbReference type="Proteomes" id="UP000199021"/>
    </source>
</evidence>
<dbReference type="OrthoDB" id="1490979at2"/>
<dbReference type="RefSeq" id="WP_090167728.1">
    <property type="nucleotide sequence ID" value="NZ_FOFB01000009.1"/>
</dbReference>
<protein>
    <recommendedName>
        <fullName evidence="3">Tetratricopeptide repeat-containing protein</fullName>
    </recommendedName>
</protein>
<keyword evidence="2" id="KW-1185">Reference proteome</keyword>
<dbReference type="InParanoid" id="A0A1H9FKQ9"/>
<organism evidence="1 2">
    <name type="scientific">Neolewinella agarilytica</name>
    <dbReference type="NCBI Taxonomy" id="478744"/>
    <lineage>
        <taxon>Bacteria</taxon>
        <taxon>Pseudomonadati</taxon>
        <taxon>Bacteroidota</taxon>
        <taxon>Saprospiria</taxon>
        <taxon>Saprospirales</taxon>
        <taxon>Lewinellaceae</taxon>
        <taxon>Neolewinella</taxon>
    </lineage>
</organism>
<dbReference type="Proteomes" id="UP000199021">
    <property type="component" value="Unassembled WGS sequence"/>
</dbReference>
<gene>
    <name evidence="1" type="ORF">SAMN05444359_10913</name>
</gene>
<dbReference type="InterPro" id="IPR011990">
    <property type="entry name" value="TPR-like_helical_dom_sf"/>
</dbReference>
<dbReference type="AlphaFoldDB" id="A0A1H9FKQ9"/>
<dbReference type="SUPFAM" id="SSF58064">
    <property type="entry name" value="Influenza hemagglutinin (stalk)"/>
    <property type="match status" value="1"/>
</dbReference>